<dbReference type="InterPro" id="IPR029063">
    <property type="entry name" value="SAM-dependent_MTases_sf"/>
</dbReference>
<feature type="binding site" evidence="6">
    <location>
        <position position="80"/>
    </location>
    <ligand>
        <name>S-adenosyl-L-methionine</name>
        <dbReference type="ChEBI" id="CHEBI:59789"/>
    </ligand>
</feature>
<dbReference type="SMR" id="A0A223M940"/>
<feature type="binding site" evidence="6">
    <location>
        <position position="75"/>
    </location>
    <ligand>
        <name>S-adenosyl-L-methionine</name>
        <dbReference type="ChEBI" id="CHEBI:59789"/>
    </ligand>
</feature>
<evidence type="ECO:0000256" key="1">
    <source>
        <dbReference type="ARBA" id="ARBA00022490"/>
    </source>
</evidence>
<dbReference type="Proteomes" id="UP000215452">
    <property type="component" value="Chromosome"/>
</dbReference>
<comment type="caution">
    <text evidence="6">Lacks conserved residue(s) required for the propagation of feature annotation.</text>
</comment>
<organism evidence="7 9">
    <name type="scientific">Mesomycoplasma hyopneumoniae</name>
    <name type="common">Mycoplasma hyopneumoniae</name>
    <dbReference type="NCBI Taxonomy" id="2099"/>
    <lineage>
        <taxon>Bacteria</taxon>
        <taxon>Bacillati</taxon>
        <taxon>Mycoplasmatota</taxon>
        <taxon>Mycoplasmoidales</taxon>
        <taxon>Metamycoplasmataceae</taxon>
        <taxon>Mesomycoplasma</taxon>
    </lineage>
</organism>
<keyword evidence="2 6" id="KW-0698">rRNA processing</keyword>
<dbReference type="EMBL" id="VBRW01000001">
    <property type="protein sequence ID" value="MCI8283023.1"/>
    <property type="molecule type" value="Genomic_DNA"/>
</dbReference>
<dbReference type="PANTHER" id="PTHR31760:SF0">
    <property type="entry name" value="S-ADENOSYL-L-METHIONINE-DEPENDENT METHYLTRANSFERASES SUPERFAMILY PROTEIN"/>
    <property type="match status" value="1"/>
</dbReference>
<sequence>MYKRLVQEFFPKLDFENLEKYVNLIEFSNKNFNLTAFSGDILWKEGIFESIFTMNFIVGLVNNKENKKLKILDIGAGSGFPSIPFLITNPEIELTISESMQKRCQFLKDVSEKLDLKFNLICKPVQEINPQKFDIITARAVANLEKLEKITKKIHFPKTLLAFIKGPKVFNEVQNCKNCNYKIIKVNNNINKKIFIAFKQVS</sequence>
<dbReference type="GO" id="GO:0005829">
    <property type="term" value="C:cytosol"/>
    <property type="evidence" value="ECO:0007669"/>
    <property type="project" value="TreeGrafter"/>
</dbReference>
<evidence type="ECO:0000313" key="8">
    <source>
        <dbReference type="EMBL" id="MCI8283023.1"/>
    </source>
</evidence>
<feature type="binding site" evidence="6">
    <location>
        <begin position="125"/>
        <end position="126"/>
    </location>
    <ligand>
        <name>S-adenosyl-L-methionine</name>
        <dbReference type="ChEBI" id="CHEBI:59789"/>
    </ligand>
</feature>
<keyword evidence="3 6" id="KW-0489">Methyltransferase</keyword>
<evidence type="ECO:0000256" key="5">
    <source>
        <dbReference type="ARBA" id="ARBA00022691"/>
    </source>
</evidence>
<dbReference type="NCBIfam" id="TIGR00138">
    <property type="entry name" value="rsmG_gidB"/>
    <property type="match status" value="1"/>
</dbReference>
<dbReference type="Gene3D" id="3.40.50.150">
    <property type="entry name" value="Vaccinia Virus protein VP39"/>
    <property type="match status" value="1"/>
</dbReference>
<dbReference type="PANTHER" id="PTHR31760">
    <property type="entry name" value="S-ADENOSYL-L-METHIONINE-DEPENDENT METHYLTRANSFERASES SUPERFAMILY PROTEIN"/>
    <property type="match status" value="1"/>
</dbReference>
<evidence type="ECO:0000313" key="9">
    <source>
        <dbReference type="Proteomes" id="UP000215452"/>
    </source>
</evidence>
<keyword evidence="5 6" id="KW-0949">S-adenosyl-L-methionine</keyword>
<dbReference type="HAMAP" id="MF_00074">
    <property type="entry name" value="16SrRNA_methyltr_G"/>
    <property type="match status" value="1"/>
</dbReference>
<dbReference type="SUPFAM" id="SSF53335">
    <property type="entry name" value="S-adenosyl-L-methionine-dependent methyltransferases"/>
    <property type="match status" value="1"/>
</dbReference>
<dbReference type="GeneID" id="41334958"/>
<dbReference type="EC" id="2.1.1.-" evidence="6"/>
<comment type="function">
    <text evidence="6">Specifically methylates the N7 position of a guanine in 16S rRNA.</text>
</comment>
<evidence type="ECO:0000256" key="2">
    <source>
        <dbReference type="ARBA" id="ARBA00022552"/>
    </source>
</evidence>
<comment type="similarity">
    <text evidence="6">Belongs to the methyltransferase superfamily. RNA methyltransferase RsmG family.</text>
</comment>
<accession>A0A223M940</accession>
<reference evidence="8 10" key="2">
    <citation type="submission" date="2019-05" db="EMBL/GenBank/DDBJ databases">
        <title>Genome sequencing and assembly of Mycoplasma hyopneumoniae strains UFV01 and UFV02.</title>
        <authorList>
            <person name="De Souza L.F."/>
            <person name="Gonzaga N.F."/>
            <person name="Santos M.R."/>
            <person name="Deeney A.S."/>
            <person name="Vidigal P.M.P."/>
            <person name="Moreira M.A.S."/>
            <person name="Fietto J.R.L."/>
            <person name="Bressan G.C."/>
            <person name="Rycroft A.N."/>
            <person name="Silva Junior A."/>
        </authorList>
    </citation>
    <scope>NUCLEOTIDE SEQUENCE [LARGE SCALE GENOMIC DNA]</scope>
    <source>
        <strain evidence="8 10">UFV01</strain>
    </source>
</reference>
<dbReference type="EMBL" id="CP022714">
    <property type="protein sequence ID" value="ASU14044.1"/>
    <property type="molecule type" value="Genomic_DNA"/>
</dbReference>
<comment type="subcellular location">
    <subcellularLocation>
        <location evidence="6">Cytoplasm</location>
    </subcellularLocation>
</comment>
<dbReference type="OMA" id="KFDYITA"/>
<dbReference type="AlphaFoldDB" id="A0A223M940"/>
<evidence type="ECO:0000313" key="7">
    <source>
        <dbReference type="EMBL" id="ASU14044.1"/>
    </source>
</evidence>
<dbReference type="PIRSF" id="PIRSF003078">
    <property type="entry name" value="GidB"/>
    <property type="match status" value="1"/>
</dbReference>
<dbReference type="InterPro" id="IPR003682">
    <property type="entry name" value="rRNA_ssu_MeTfrase_G"/>
</dbReference>
<protein>
    <recommendedName>
        <fullName evidence="6">Ribosomal RNA small subunit methyltransferase G</fullName>
        <ecNumber evidence="6">2.1.1.-</ecNumber>
    </recommendedName>
    <alternativeName>
        <fullName evidence="6">16S rRNA 7-methylguanosine methyltransferase</fullName>
        <shortName evidence="6">16S rRNA m7G methyltransferase</shortName>
    </alternativeName>
</protein>
<evidence type="ECO:0000256" key="4">
    <source>
        <dbReference type="ARBA" id="ARBA00022679"/>
    </source>
</evidence>
<dbReference type="GO" id="GO:0070043">
    <property type="term" value="F:rRNA (guanine-N7-)-methyltransferase activity"/>
    <property type="evidence" value="ECO:0007669"/>
    <property type="project" value="UniProtKB-UniRule"/>
</dbReference>
<keyword evidence="4 6" id="KW-0808">Transferase</keyword>
<dbReference type="Pfam" id="PF02527">
    <property type="entry name" value="GidB"/>
    <property type="match status" value="1"/>
</dbReference>
<dbReference type="RefSeq" id="WP_011284377.1">
    <property type="nucleotide sequence ID" value="NZ_CP038641.1"/>
</dbReference>
<dbReference type="Proteomes" id="UP001203104">
    <property type="component" value="Unassembled WGS sequence"/>
</dbReference>
<name>A0A223M940_MESHO</name>
<evidence type="ECO:0000313" key="10">
    <source>
        <dbReference type="Proteomes" id="UP001203104"/>
    </source>
</evidence>
<feature type="binding site" evidence="6">
    <location>
        <position position="139"/>
    </location>
    <ligand>
        <name>S-adenosyl-L-methionine</name>
        <dbReference type="ChEBI" id="CHEBI:59789"/>
    </ligand>
</feature>
<gene>
    <name evidence="6 7" type="primary">rsmG</name>
    <name evidence="7" type="ORF">CIB43_00131</name>
    <name evidence="8" type="ORF">FEF30_00220</name>
</gene>
<evidence type="ECO:0000256" key="6">
    <source>
        <dbReference type="HAMAP-Rule" id="MF_00074"/>
    </source>
</evidence>
<evidence type="ECO:0000256" key="3">
    <source>
        <dbReference type="ARBA" id="ARBA00022603"/>
    </source>
</evidence>
<reference evidence="7 9" key="1">
    <citation type="submission" date="2017-08" db="EMBL/GenBank/DDBJ databases">
        <title>The complete genome sequence of a Mycoplasma hyopneumoniae isolate in Korea.</title>
        <authorList>
            <person name="Han J."/>
            <person name="Lee N."/>
        </authorList>
    </citation>
    <scope>NUCLEOTIDE SEQUENCE [LARGE SCALE GENOMIC DNA]</scope>
    <source>
        <strain evidence="7 9">KM014</strain>
    </source>
</reference>
<keyword evidence="1 6" id="KW-0963">Cytoplasm</keyword>
<proteinExistence type="inferred from homology"/>